<gene>
    <name evidence="2" type="ORF">CYJ73_04485</name>
</gene>
<dbReference type="NCBIfam" id="NF047843">
    <property type="entry name" value="MST_Rv0443"/>
    <property type="match status" value="1"/>
</dbReference>
<dbReference type="EMBL" id="PKJC01000002">
    <property type="protein sequence ID" value="PKZ66982.1"/>
    <property type="molecule type" value="Genomic_DNA"/>
</dbReference>
<dbReference type="RefSeq" id="WP_101819184.1">
    <property type="nucleotide sequence ID" value="NZ_PKJC01000002.1"/>
</dbReference>
<protein>
    <recommendedName>
        <fullName evidence="1">DinB-like domain-containing protein</fullName>
    </recommendedName>
</protein>
<evidence type="ECO:0000259" key="1">
    <source>
        <dbReference type="Pfam" id="PF12867"/>
    </source>
</evidence>
<organism evidence="2 3">
    <name type="scientific">Gordonia terrae</name>
    <dbReference type="NCBI Taxonomy" id="2055"/>
    <lineage>
        <taxon>Bacteria</taxon>
        <taxon>Bacillati</taxon>
        <taxon>Actinomycetota</taxon>
        <taxon>Actinomycetes</taxon>
        <taxon>Mycobacteriales</taxon>
        <taxon>Gordoniaceae</taxon>
        <taxon>Gordonia</taxon>
    </lineage>
</organism>
<dbReference type="STRING" id="2055.BCM27_08360"/>
<dbReference type="InterPro" id="IPR034660">
    <property type="entry name" value="DinB/YfiT-like"/>
</dbReference>
<proteinExistence type="predicted"/>
<sequence length="167" mass="17904">MRSSEVLLDGLGRVAENVHAVLDGATPELLNTAPAPGTNTIAWLVWHLTRVQDSHIADVAGIEEVWAAGGWADRFDLPFSPGEIGYGQSADEAARAIVDDAGLLRDYYDATHAVSADYIGGLTDSDLDRIVDRNWDPPVTLGVRLISVIDDDAQHIGQAAYVRGLLS</sequence>
<accession>A0A2I1RCW0</accession>
<reference evidence="2 3" key="1">
    <citation type="submission" date="2017-12" db="EMBL/GenBank/DDBJ databases">
        <title>Phylogenetic diversity of female urinary microbiome.</title>
        <authorList>
            <person name="Thomas-White K."/>
            <person name="Wolfe A.J."/>
        </authorList>
    </citation>
    <scope>NUCLEOTIDE SEQUENCE [LARGE SCALE GENOMIC DNA]</scope>
    <source>
        <strain evidence="2 3">UMB0777</strain>
    </source>
</reference>
<evidence type="ECO:0000313" key="2">
    <source>
        <dbReference type="EMBL" id="PKZ66982.1"/>
    </source>
</evidence>
<dbReference type="SUPFAM" id="SSF109854">
    <property type="entry name" value="DinB/YfiT-like putative metalloenzymes"/>
    <property type="match status" value="1"/>
</dbReference>
<comment type="caution">
    <text evidence="2">The sequence shown here is derived from an EMBL/GenBank/DDBJ whole genome shotgun (WGS) entry which is preliminary data.</text>
</comment>
<dbReference type="Gene3D" id="1.20.120.450">
    <property type="entry name" value="dinb family like domain"/>
    <property type="match status" value="1"/>
</dbReference>
<dbReference type="InterPro" id="IPR024775">
    <property type="entry name" value="DinB-like"/>
</dbReference>
<feature type="domain" description="DinB-like" evidence="1">
    <location>
        <begin position="13"/>
        <end position="159"/>
    </location>
</feature>
<evidence type="ECO:0000313" key="3">
    <source>
        <dbReference type="Proteomes" id="UP000234662"/>
    </source>
</evidence>
<name>A0A2I1RCW0_9ACTN</name>
<dbReference type="AlphaFoldDB" id="A0A2I1RCW0"/>
<dbReference type="Pfam" id="PF12867">
    <property type="entry name" value="DinB_2"/>
    <property type="match status" value="1"/>
</dbReference>
<dbReference type="Proteomes" id="UP000234662">
    <property type="component" value="Unassembled WGS sequence"/>
</dbReference>